<dbReference type="Proteomes" id="UP000070501">
    <property type="component" value="Unassembled WGS sequence"/>
</dbReference>
<proteinExistence type="predicted"/>
<feature type="region of interest" description="Disordered" evidence="1">
    <location>
        <begin position="395"/>
        <end position="422"/>
    </location>
</feature>
<dbReference type="GO" id="GO:0003963">
    <property type="term" value="F:RNA-3'-phosphate cyclase activity"/>
    <property type="evidence" value="ECO:0007669"/>
    <property type="project" value="TreeGrafter"/>
</dbReference>
<dbReference type="AlphaFoldDB" id="A0A136JAH1"/>
<dbReference type="Gene3D" id="3.30.360.20">
    <property type="entry name" value="RNA 3'-terminal phosphate cyclase, insert domain"/>
    <property type="match status" value="1"/>
</dbReference>
<dbReference type="InterPro" id="IPR000228">
    <property type="entry name" value="RNA3'_term_phos_cyc"/>
</dbReference>
<keyword evidence="4" id="KW-1185">Reference proteome</keyword>
<dbReference type="InParanoid" id="A0A136JAH1"/>
<gene>
    <name evidence="3" type="ORF">Micbo1qcDRAFT_193384</name>
</gene>
<name>A0A136JAH1_9PEZI</name>
<dbReference type="Gene3D" id="3.65.10.20">
    <property type="entry name" value="RNA 3'-terminal phosphate cyclase domain"/>
    <property type="match status" value="1"/>
</dbReference>
<dbReference type="GO" id="GO:0005634">
    <property type="term" value="C:nucleus"/>
    <property type="evidence" value="ECO:0007669"/>
    <property type="project" value="TreeGrafter"/>
</dbReference>
<dbReference type="STRING" id="196109.A0A136JAH1"/>
<dbReference type="OrthoDB" id="25029at2759"/>
<feature type="domain" description="RNA 3'-terminal phosphate cyclase" evidence="2">
    <location>
        <begin position="16"/>
        <end position="364"/>
    </location>
</feature>
<evidence type="ECO:0000256" key="1">
    <source>
        <dbReference type="SAM" id="MobiDB-lite"/>
    </source>
</evidence>
<reference evidence="4" key="1">
    <citation type="submission" date="2016-02" db="EMBL/GenBank/DDBJ databases">
        <title>Draft genome sequence of Microdochium bolleyi, a fungal endophyte of beachgrass.</title>
        <authorList>
            <consortium name="DOE Joint Genome Institute"/>
            <person name="David A.S."/>
            <person name="May G."/>
            <person name="Haridas S."/>
            <person name="Lim J."/>
            <person name="Wang M."/>
            <person name="Labutti K."/>
            <person name="Lipzen A."/>
            <person name="Barry K."/>
            <person name="Grigoriev I.V."/>
        </authorList>
    </citation>
    <scope>NUCLEOTIDE SEQUENCE [LARGE SCALE GENOMIC DNA]</scope>
    <source>
        <strain evidence="4">J235TASD1</strain>
    </source>
</reference>
<evidence type="ECO:0000313" key="4">
    <source>
        <dbReference type="Proteomes" id="UP000070501"/>
    </source>
</evidence>
<dbReference type="EMBL" id="KQ964247">
    <property type="protein sequence ID" value="KXJ94132.1"/>
    <property type="molecule type" value="Genomic_DNA"/>
</dbReference>
<sequence length="461" mass="50172">MMKKALKTLELDGRTGEGGGQLVRIACALSALTSQPIRIHHVRGNREGVRGGGLKAQHLSAIEWLASATQAKTEGVSIRSQRFELRPTLPPTALAQRNIKIVADTPAASTLLIFQAIFPFLLFAGTEDGKPIELEIHGGTNVSWSLSYEYLDQVLLPTLKEQFDIDVETRLLTRGWAQGSQRQGAVWFKIKPIRPGQTLRPRAETAQCRQAQPTPGTIPKLDRIDISLIVPSSIRSDLQNAIVEDLDTLFPDTAVHFILNEDSGHESRIYILLVAHDTTGTSTAPGTASSQHRRWGRDFSGYGREFLYDSKSRKKMSAAQLCTGISKTVCKDLCEELSKGGVVDEYLQDQLVVFQAIAEGRTSFPRDEDGSSEQAGHGADITHIVAQDLSSISLSDDALSPSETPRMRKDKTDGPFGQGSTHTTTARWVASELIPRAVWFDKGSICDGGAVSIAAPGSSDE</sequence>
<protein>
    <submittedName>
        <fullName evidence="3">RNA 3'-terminal phosphate cyclase-domain-containing protein</fullName>
    </submittedName>
</protein>
<accession>A0A136JAH1</accession>
<dbReference type="GO" id="GO:0006396">
    <property type="term" value="P:RNA processing"/>
    <property type="evidence" value="ECO:0007669"/>
    <property type="project" value="InterPro"/>
</dbReference>
<dbReference type="InterPro" id="IPR023797">
    <property type="entry name" value="RNA3'_phos_cyclase_dom"/>
</dbReference>
<dbReference type="InterPro" id="IPR013792">
    <property type="entry name" value="RNA3'P_cycl/enolpyr_Trfase_a/b"/>
</dbReference>
<evidence type="ECO:0000259" key="2">
    <source>
        <dbReference type="Pfam" id="PF01137"/>
    </source>
</evidence>
<dbReference type="SUPFAM" id="SSF55205">
    <property type="entry name" value="EPT/RTPC-like"/>
    <property type="match status" value="1"/>
</dbReference>
<evidence type="ECO:0000313" key="3">
    <source>
        <dbReference type="EMBL" id="KXJ94132.1"/>
    </source>
</evidence>
<organism evidence="3 4">
    <name type="scientific">Microdochium bolleyi</name>
    <dbReference type="NCBI Taxonomy" id="196109"/>
    <lineage>
        <taxon>Eukaryota</taxon>
        <taxon>Fungi</taxon>
        <taxon>Dikarya</taxon>
        <taxon>Ascomycota</taxon>
        <taxon>Pezizomycotina</taxon>
        <taxon>Sordariomycetes</taxon>
        <taxon>Xylariomycetidae</taxon>
        <taxon>Xylariales</taxon>
        <taxon>Microdochiaceae</taxon>
        <taxon>Microdochium</taxon>
    </lineage>
</organism>
<dbReference type="InterPro" id="IPR037136">
    <property type="entry name" value="RNA3'_phos_cyclase_dom_sf"/>
</dbReference>
<dbReference type="Pfam" id="PF01137">
    <property type="entry name" value="RTC"/>
    <property type="match status" value="1"/>
</dbReference>
<dbReference type="InterPro" id="IPR036553">
    <property type="entry name" value="RPTC_insert"/>
</dbReference>
<dbReference type="PANTHER" id="PTHR11096:SF0">
    <property type="entry name" value="RNA 3'-TERMINAL PHOSPHATE CYCLASE"/>
    <property type="match status" value="1"/>
</dbReference>
<dbReference type="PANTHER" id="PTHR11096">
    <property type="entry name" value="RNA 3' TERMINAL PHOSPHATE CYCLASE"/>
    <property type="match status" value="1"/>
</dbReference>